<keyword evidence="2" id="KW-1185">Reference proteome</keyword>
<dbReference type="KEGG" id="naf:GQ61_00960"/>
<sequence>MDNFHRLKLTKKQPIHMKVIKILIKVIKMLSKFMNIALSSTIVAILSVAQNVNSSELKQETGDNLLIPYQTTIDGRPLKDLHLLTPFAYTKSELFAWWRDLTPDNQGYQDNLVRVLFNNLIEANPKNLSFYCKSLPVETWDNIEQRAVEDVRYAYLLARTNKIRQFPAVLQALEKKAAENSVPALLILGWLYSVHWRVLDETQENFIFNKIKGFNYLFKSSKVGPWANRTLFEIFEFQKDYQDRKRFSQSAHIQDSTITKEIAEILAKLHPENFPVRYLHIGDIKLADLLEASAGKTRLIHKHHRDPQSLKGRRSFYRAVKNCLENIRRSLGAVVQSPFLLVEICDQEICKNIYECSGLPVYTWAKLLLSPRVNTRPTEINNTIEEEVRVYERKGTDTTFGRFYITLNKACFSIGERFMAGMEALQHIILHYQERVNHLRKKIENKKKYFEEDKAYLDNAEYRESCSHISRKDLCEYTQVMEKMNAHLEQVYVQKLTKTEAKLTFLKQLKKDINTIFSGTQAAKRAKITRHFPFPQFGPIEEIE</sequence>
<dbReference type="EMBL" id="CP008743">
    <property type="protein sequence ID" value="ARN84146.1"/>
    <property type="molecule type" value="Genomic_DNA"/>
</dbReference>
<organism evidence="1 2">
    <name type="scientific">Candidatus Nucleicultrix amoebiphila FS5</name>
    <dbReference type="NCBI Taxonomy" id="1414854"/>
    <lineage>
        <taxon>Bacteria</taxon>
        <taxon>Pseudomonadati</taxon>
        <taxon>Pseudomonadota</taxon>
        <taxon>Alphaproteobacteria</taxon>
        <taxon>Holosporales</taxon>
        <taxon>Candidatus Nucleicultricaceae</taxon>
        <taxon>Candidatus Nucleicultrix</taxon>
    </lineage>
</organism>
<evidence type="ECO:0000313" key="2">
    <source>
        <dbReference type="Proteomes" id="UP000237351"/>
    </source>
</evidence>
<dbReference type="Proteomes" id="UP000237351">
    <property type="component" value="Chromosome"/>
</dbReference>
<name>A0A1W6N302_9PROT</name>
<protein>
    <submittedName>
        <fullName evidence="1">Uncharacterized protein</fullName>
    </submittedName>
</protein>
<dbReference type="STRING" id="1414854.GQ61_00960"/>
<accession>A0A1W6N302</accession>
<proteinExistence type="predicted"/>
<evidence type="ECO:0000313" key="1">
    <source>
        <dbReference type="EMBL" id="ARN84146.1"/>
    </source>
</evidence>
<reference evidence="1 2" key="1">
    <citation type="submission" date="2014-06" db="EMBL/GenBank/DDBJ databases">
        <title>The genome of the endonuclear symbiont Nucleicultrix amoebiphila.</title>
        <authorList>
            <person name="Schulz F."/>
            <person name="Horn M."/>
        </authorList>
    </citation>
    <scope>NUCLEOTIDE SEQUENCE [LARGE SCALE GENOMIC DNA]</scope>
    <source>
        <strain evidence="1 2">FS5</strain>
    </source>
</reference>
<gene>
    <name evidence="1" type="ORF">GQ61_00960</name>
</gene>
<dbReference type="AlphaFoldDB" id="A0A1W6N302"/>